<dbReference type="InterPro" id="IPR041238">
    <property type="entry name" value="Rap1a"/>
</dbReference>
<dbReference type="EMBL" id="JALGBI010000001">
    <property type="protein sequence ID" value="MCJ0764157.1"/>
    <property type="molecule type" value="Genomic_DNA"/>
</dbReference>
<organism evidence="3 4">
    <name type="scientific">Variovorax terrae</name>
    <dbReference type="NCBI Taxonomy" id="2923278"/>
    <lineage>
        <taxon>Bacteria</taxon>
        <taxon>Pseudomonadati</taxon>
        <taxon>Pseudomonadota</taxon>
        <taxon>Betaproteobacteria</taxon>
        <taxon>Burkholderiales</taxon>
        <taxon>Comamonadaceae</taxon>
        <taxon>Variovorax</taxon>
    </lineage>
</organism>
<evidence type="ECO:0000313" key="4">
    <source>
        <dbReference type="Proteomes" id="UP001139447"/>
    </source>
</evidence>
<name>A0A9X1VVI8_9BURK</name>
<gene>
    <name evidence="3" type="ORF">MMF98_13160</name>
</gene>
<dbReference type="AlphaFoldDB" id="A0A9X1VVI8"/>
<feature type="signal peptide" evidence="1">
    <location>
        <begin position="1"/>
        <end position="22"/>
    </location>
</feature>
<dbReference type="Pfam" id="PF18602">
    <property type="entry name" value="Rap1a"/>
    <property type="match status" value="1"/>
</dbReference>
<dbReference type="Proteomes" id="UP001139447">
    <property type="component" value="Unassembled WGS sequence"/>
</dbReference>
<dbReference type="RefSeq" id="WP_243306724.1">
    <property type="nucleotide sequence ID" value="NZ_JALGBI010000001.1"/>
</dbReference>
<comment type="caution">
    <text evidence="3">The sequence shown here is derived from an EMBL/GenBank/DDBJ whole genome shotgun (WGS) entry which is preliminary data.</text>
</comment>
<accession>A0A9X1VVI8</accession>
<feature type="domain" description="Rap1a immunity protein" evidence="2">
    <location>
        <begin position="56"/>
        <end position="148"/>
    </location>
</feature>
<evidence type="ECO:0000259" key="2">
    <source>
        <dbReference type="Pfam" id="PF18602"/>
    </source>
</evidence>
<evidence type="ECO:0000256" key="1">
    <source>
        <dbReference type="SAM" id="SignalP"/>
    </source>
</evidence>
<reference evidence="3" key="1">
    <citation type="submission" date="2022-03" db="EMBL/GenBank/DDBJ databases">
        <authorList>
            <person name="Woo C.Y."/>
        </authorList>
    </citation>
    <scope>NUCLEOTIDE SEQUENCE</scope>
    <source>
        <strain evidence="3">CYS-02</strain>
    </source>
</reference>
<feature type="chain" id="PRO_5040753679" description="Rap1a immunity protein domain-containing protein" evidence="1">
    <location>
        <begin position="23"/>
        <end position="150"/>
    </location>
</feature>
<keyword evidence="1" id="KW-0732">Signal</keyword>
<evidence type="ECO:0000313" key="3">
    <source>
        <dbReference type="EMBL" id="MCJ0764157.1"/>
    </source>
</evidence>
<proteinExistence type="predicted"/>
<protein>
    <recommendedName>
        <fullName evidence="2">Rap1a immunity protein domain-containing protein</fullName>
    </recommendedName>
</protein>
<keyword evidence="4" id="KW-1185">Reference proteome</keyword>
<sequence length="150" mass="15709">MDPLRLFVVLAGSVSICLGAFAAPIGEEMPDAGRVYLDCTLSRAGAADRGELCAFATWGFMAGYAQGADSGAAAVLIHDREAMLTTRGVADLGKRLDAIRPRARCIPSDAKVADVVEAFVTYMSRHPRQGTAPFGVAAREAVAAKYGCSL</sequence>